<dbReference type="Proteomes" id="UP000182126">
    <property type="component" value="Chromosome I"/>
</dbReference>
<evidence type="ECO:0008006" key="4">
    <source>
        <dbReference type="Google" id="ProtNLM"/>
    </source>
</evidence>
<gene>
    <name evidence="2" type="ORF">SAMN04489809_0774</name>
</gene>
<organism evidence="2 3">
    <name type="scientific">Microbacterium paraoxydans</name>
    <dbReference type="NCBI Taxonomy" id="199592"/>
    <lineage>
        <taxon>Bacteria</taxon>
        <taxon>Bacillati</taxon>
        <taxon>Actinomycetota</taxon>
        <taxon>Actinomycetes</taxon>
        <taxon>Micrococcales</taxon>
        <taxon>Microbacteriaceae</taxon>
        <taxon>Microbacterium</taxon>
    </lineage>
</organism>
<dbReference type="EMBL" id="LT629770">
    <property type="protein sequence ID" value="SDR96797.1"/>
    <property type="molecule type" value="Genomic_DNA"/>
</dbReference>
<proteinExistence type="predicted"/>
<evidence type="ECO:0000313" key="3">
    <source>
        <dbReference type="Proteomes" id="UP000182126"/>
    </source>
</evidence>
<evidence type="ECO:0000256" key="1">
    <source>
        <dbReference type="SAM" id="MobiDB-lite"/>
    </source>
</evidence>
<sequence>MNVSASTHPYIPSPRPDRQPLSAPEQKHEPCRTDDTPLSRSCGMYGVRVTKKAGRALTIEDLAQFAPAPVTTAAEPGNAGVAGMPTNFVAKVATHTATGTLLDRPVTVRFTPVRVVFDHGDGTTATTPDGGRTWEELGQAPFTATPTSHTFAHRGTYSTSTVVVYTAEVDIGGGWFPVSGELSVDGPSRSVRIYEATTALVARTCEERPAAPGC</sequence>
<protein>
    <recommendedName>
        <fullName evidence="4">PKD domain-containing protein</fullName>
    </recommendedName>
</protein>
<evidence type="ECO:0000313" key="2">
    <source>
        <dbReference type="EMBL" id="SDR96797.1"/>
    </source>
</evidence>
<feature type="region of interest" description="Disordered" evidence="1">
    <location>
        <begin position="1"/>
        <end position="38"/>
    </location>
</feature>
<reference evidence="2 3" key="1">
    <citation type="submission" date="2016-10" db="EMBL/GenBank/DDBJ databases">
        <authorList>
            <person name="de Groot N.N."/>
        </authorList>
    </citation>
    <scope>NUCLEOTIDE SEQUENCE [LARGE SCALE GENOMIC DNA]</scope>
    <source>
        <strain evidence="2 3">DSM 15019</strain>
    </source>
</reference>
<dbReference type="AlphaFoldDB" id="A0A1H1ND22"/>
<accession>A0A1H1ND22</accession>
<name>A0A1H1ND22_9MICO</name>
<feature type="compositionally biased region" description="Basic and acidic residues" evidence="1">
    <location>
        <begin position="25"/>
        <end position="37"/>
    </location>
</feature>